<reference evidence="2 3" key="1">
    <citation type="submission" date="2017-09" db="EMBL/GenBank/DDBJ databases">
        <title>Paracoccus alkalisoli sp. nov., isolated from saline alkaline soil.</title>
        <authorList>
            <person name="Dong X."/>
            <person name="Zhang G."/>
        </authorList>
    </citation>
    <scope>NUCLEOTIDE SEQUENCE [LARGE SCALE GENOMIC DNA]</scope>
    <source>
        <strain evidence="2 3">WN007</strain>
    </source>
</reference>
<dbReference type="RefSeq" id="WP_095641464.1">
    <property type="nucleotide sequence ID" value="NZ_NSJZ01000038.1"/>
</dbReference>
<evidence type="ECO:0000313" key="2">
    <source>
        <dbReference type="EMBL" id="PAU95027.1"/>
    </source>
</evidence>
<evidence type="ECO:0000313" key="3">
    <source>
        <dbReference type="Proteomes" id="UP000218023"/>
    </source>
</evidence>
<name>A0A2A2GDN9_9RHOB</name>
<dbReference type="OrthoDB" id="7775721at2"/>
<dbReference type="AlphaFoldDB" id="A0A2A2GDN9"/>
<organism evidence="2 3">
    <name type="scientific">Paracoccus salipaludis</name>
    <dbReference type="NCBI Taxonomy" id="2032623"/>
    <lineage>
        <taxon>Bacteria</taxon>
        <taxon>Pseudomonadati</taxon>
        <taxon>Pseudomonadota</taxon>
        <taxon>Alphaproteobacteria</taxon>
        <taxon>Rhodobacterales</taxon>
        <taxon>Paracoccaceae</taxon>
        <taxon>Paracoccus</taxon>
    </lineage>
</organism>
<dbReference type="EMBL" id="NSJZ01000038">
    <property type="protein sequence ID" value="PAU95027.1"/>
    <property type="molecule type" value="Genomic_DNA"/>
</dbReference>
<proteinExistence type="predicted"/>
<gene>
    <name evidence="2" type="ORF">CK240_16855</name>
</gene>
<accession>A0A2A2GDN9</accession>
<evidence type="ECO:0000256" key="1">
    <source>
        <dbReference type="SAM" id="MobiDB-lite"/>
    </source>
</evidence>
<feature type="compositionally biased region" description="Low complexity" evidence="1">
    <location>
        <begin position="23"/>
        <end position="34"/>
    </location>
</feature>
<keyword evidence="3" id="KW-1185">Reference proteome</keyword>
<sequence>MLDHAQINAPQFEADMEAVPGTAPEGPRAPAQAGAAPRLDALMLLPFQIAMALPAAVIAQGNSSAILRQLSWQRERARR</sequence>
<feature type="region of interest" description="Disordered" evidence="1">
    <location>
        <begin position="1"/>
        <end position="34"/>
    </location>
</feature>
<dbReference type="Proteomes" id="UP000218023">
    <property type="component" value="Unassembled WGS sequence"/>
</dbReference>
<protein>
    <submittedName>
        <fullName evidence="2">Uncharacterized protein</fullName>
    </submittedName>
</protein>
<comment type="caution">
    <text evidence="2">The sequence shown here is derived from an EMBL/GenBank/DDBJ whole genome shotgun (WGS) entry which is preliminary data.</text>
</comment>